<evidence type="ECO:0000313" key="15">
    <source>
        <dbReference type="Proteomes" id="UP000192940"/>
    </source>
</evidence>
<evidence type="ECO:0000256" key="10">
    <source>
        <dbReference type="PIRSR" id="PIRSR005091-2"/>
    </source>
</evidence>
<accession>A0A1X7HGB8</accession>
<feature type="transmembrane region" description="Helical" evidence="12">
    <location>
        <begin position="117"/>
        <end position="133"/>
    </location>
</feature>
<dbReference type="Pfam" id="PF00884">
    <property type="entry name" value="Sulfatase"/>
    <property type="match status" value="1"/>
</dbReference>
<feature type="binding site" evidence="11">
    <location>
        <position position="266"/>
    </location>
    <ligand>
        <name>Mn(2+)</name>
        <dbReference type="ChEBI" id="CHEBI:29035"/>
    </ligand>
</feature>
<feature type="active site" evidence="9">
    <location>
        <position position="308"/>
    </location>
</feature>
<keyword evidence="15" id="KW-1185">Reference proteome</keyword>
<name>A0A1X7HGB8_9BACL</name>
<dbReference type="Gene3D" id="3.30.1120.170">
    <property type="match status" value="1"/>
</dbReference>
<proteinExistence type="inferred from homology"/>
<evidence type="ECO:0000256" key="2">
    <source>
        <dbReference type="ARBA" id="ARBA00004936"/>
    </source>
</evidence>
<comment type="pathway">
    <text evidence="2">Cell wall biogenesis; lipoteichoic acid biosynthesis.</text>
</comment>
<evidence type="ECO:0000256" key="11">
    <source>
        <dbReference type="PIRSR" id="PIRSR005091-3"/>
    </source>
</evidence>
<feature type="binding site" evidence="11">
    <location>
        <position position="485"/>
    </location>
    <ligand>
        <name>Mn(2+)</name>
        <dbReference type="ChEBI" id="CHEBI:29035"/>
    </ligand>
</feature>
<dbReference type="SUPFAM" id="SSF53649">
    <property type="entry name" value="Alkaline phosphatase-like"/>
    <property type="match status" value="1"/>
</dbReference>
<sequence>MERTWKQRAGLFSGVFLLLLLKLMLLRLFLFNEVMWGKVPTDAFSLLVLMSFLELLIPMKRRHVVYWVFNLVVSLILFASAIYNVYFGSIPTYTALSGLGQVHQVRSSITTLLEPEHFIFFADVLVMAVFWIVNRFRRRNSRSGGFTTFTQTSYRGSKRISGWKLSMAGLLILGVVISGLSIRKAWGIENELVRAEHMGFMNYQVAAVVKSGQENRALAEGNLQDTIKEIKQLQESYPYREAKKEGQPSEYFGVGKGKNLIVVQMESLQNFPIHQSLDNQVLTPIMNQLADEGLYFPYVFQQIGQGNTSDAEFLSNTSIYPLGSVAMSTGFGSRELPSLPRMLSEQGYVSNTFHVNEVSFWDRNKMYPALAFDHFYDKPYFTNDHFNSFGPSDEELYRVGIEKLSNVNKDNKPFYAQFVTVSSHSPFTVPENFSKINIPSDLKGTQLGNYLDSVNYSDYALGKLIESLKQNGLWEDTVLVVYGDHFGINSNDTDPSLITSSLGVPYHERISRFNIPFIVHIPGLKEGKTIEQVGGQVDMMPTIANIMGISLKNEQFTAMGQDLLNIDKNVFGMRYYLPTGSFFNNEVMFVPGDGFEDGTAVSLKTLQPVQDISPYRDDYDYVLKLMKLSDEYVKLLPQRAP</sequence>
<keyword evidence="14" id="KW-0808">Transferase</keyword>
<dbReference type="PANTHER" id="PTHR47371">
    <property type="entry name" value="LIPOTEICHOIC ACID SYNTHASE"/>
    <property type="match status" value="1"/>
</dbReference>
<evidence type="ECO:0000256" key="5">
    <source>
        <dbReference type="ARBA" id="ARBA00022692"/>
    </source>
</evidence>
<organism evidence="14 15">
    <name type="scientific">Paenibacillus uliginis N3/975</name>
    <dbReference type="NCBI Taxonomy" id="1313296"/>
    <lineage>
        <taxon>Bacteria</taxon>
        <taxon>Bacillati</taxon>
        <taxon>Bacillota</taxon>
        <taxon>Bacilli</taxon>
        <taxon>Bacillales</taxon>
        <taxon>Paenibacillaceae</taxon>
        <taxon>Paenibacillus</taxon>
    </lineage>
</organism>
<dbReference type="GO" id="GO:0016740">
    <property type="term" value="F:transferase activity"/>
    <property type="evidence" value="ECO:0007669"/>
    <property type="project" value="UniProtKB-KW"/>
</dbReference>
<feature type="transmembrane region" description="Helical" evidence="12">
    <location>
        <begin position="36"/>
        <end position="57"/>
    </location>
</feature>
<dbReference type="PIRSF" id="PIRSF005091">
    <property type="entry name" value="Mmb_sulf_HI1246"/>
    <property type="match status" value="1"/>
</dbReference>
<dbReference type="CDD" id="cd16015">
    <property type="entry name" value="LTA_synthase"/>
    <property type="match status" value="1"/>
</dbReference>
<keyword evidence="7 8" id="KW-0472">Membrane</keyword>
<protein>
    <submittedName>
        <fullName evidence="14">Phosphoglycerol transferase MdoB</fullName>
    </submittedName>
</protein>
<dbReference type="GO" id="GO:0046872">
    <property type="term" value="F:metal ion binding"/>
    <property type="evidence" value="ECO:0007669"/>
    <property type="project" value="UniProtKB-KW"/>
</dbReference>
<feature type="domain" description="Sulfatase N-terminal" evidence="13">
    <location>
        <begin position="258"/>
        <end position="549"/>
    </location>
</feature>
<dbReference type="STRING" id="1313296.SAMN05661091_3276"/>
<dbReference type="Gene3D" id="3.40.720.10">
    <property type="entry name" value="Alkaline Phosphatase, subunit A"/>
    <property type="match status" value="1"/>
</dbReference>
<comment type="similarity">
    <text evidence="3 8">Belongs to the LTA synthase family.</text>
</comment>
<dbReference type="InterPro" id="IPR000917">
    <property type="entry name" value="Sulfatase_N"/>
</dbReference>
<evidence type="ECO:0000313" key="14">
    <source>
        <dbReference type="EMBL" id="SMF86075.1"/>
    </source>
</evidence>
<feature type="binding site" evidence="10">
    <location>
        <position position="424"/>
    </location>
    <ligand>
        <name>substrate</name>
    </ligand>
</feature>
<evidence type="ECO:0000256" key="3">
    <source>
        <dbReference type="ARBA" id="ARBA00009983"/>
    </source>
</evidence>
<keyword evidence="10" id="KW-0464">Manganese</keyword>
<evidence type="ECO:0000259" key="13">
    <source>
        <dbReference type="Pfam" id="PF00884"/>
    </source>
</evidence>
<evidence type="ECO:0000256" key="7">
    <source>
        <dbReference type="ARBA" id="ARBA00023136"/>
    </source>
</evidence>
<keyword evidence="6 12" id="KW-1133">Transmembrane helix</keyword>
<dbReference type="InterPro" id="IPR050448">
    <property type="entry name" value="OpgB/LTA_synthase_biosynth"/>
</dbReference>
<feature type="transmembrane region" description="Helical" evidence="12">
    <location>
        <begin position="9"/>
        <end position="30"/>
    </location>
</feature>
<feature type="binding site" evidence="11">
    <location>
        <position position="308"/>
    </location>
    <ligand>
        <name>Mn(2+)</name>
        <dbReference type="ChEBI" id="CHEBI:29035"/>
    </ligand>
</feature>
<dbReference type="GO" id="GO:0005886">
    <property type="term" value="C:plasma membrane"/>
    <property type="evidence" value="ECO:0007669"/>
    <property type="project" value="UniProtKB-SubCell"/>
</dbReference>
<feature type="binding site" evidence="11">
    <location>
        <position position="484"/>
    </location>
    <ligand>
        <name>Mn(2+)</name>
        <dbReference type="ChEBI" id="CHEBI:29035"/>
    </ligand>
</feature>
<evidence type="ECO:0000256" key="9">
    <source>
        <dbReference type="PIRSR" id="PIRSR005091-1"/>
    </source>
</evidence>
<evidence type="ECO:0000256" key="12">
    <source>
        <dbReference type="SAM" id="Phobius"/>
    </source>
</evidence>
<feature type="transmembrane region" description="Helical" evidence="12">
    <location>
        <begin position="165"/>
        <end position="182"/>
    </location>
</feature>
<dbReference type="PANTHER" id="PTHR47371:SF3">
    <property type="entry name" value="PHOSPHOGLYCEROL TRANSFERASE I"/>
    <property type="match status" value="1"/>
</dbReference>
<evidence type="ECO:0000256" key="8">
    <source>
        <dbReference type="PIRNR" id="PIRNR005091"/>
    </source>
</evidence>
<gene>
    <name evidence="14" type="ORF">SAMN05661091_3276</name>
</gene>
<dbReference type="RefSeq" id="WP_208914149.1">
    <property type="nucleotide sequence ID" value="NZ_LT840184.1"/>
</dbReference>
<dbReference type="Proteomes" id="UP000192940">
    <property type="component" value="Chromosome I"/>
</dbReference>
<dbReference type="EMBL" id="LT840184">
    <property type="protein sequence ID" value="SMF86075.1"/>
    <property type="molecule type" value="Genomic_DNA"/>
</dbReference>
<keyword evidence="10" id="KW-0479">Metal-binding</keyword>
<dbReference type="InterPro" id="IPR017850">
    <property type="entry name" value="Alkaline_phosphatase_core_sf"/>
</dbReference>
<reference evidence="15" key="1">
    <citation type="submission" date="2017-04" db="EMBL/GenBank/DDBJ databases">
        <authorList>
            <person name="Varghese N."/>
            <person name="Submissions S."/>
        </authorList>
    </citation>
    <scope>NUCLEOTIDE SEQUENCE [LARGE SCALE GENOMIC DNA]</scope>
    <source>
        <strain evidence="15">N3/975</strain>
    </source>
</reference>
<keyword evidence="5 12" id="KW-0812">Transmembrane</keyword>
<evidence type="ECO:0000256" key="4">
    <source>
        <dbReference type="ARBA" id="ARBA00022475"/>
    </source>
</evidence>
<evidence type="ECO:0000256" key="1">
    <source>
        <dbReference type="ARBA" id="ARBA00004651"/>
    </source>
</evidence>
<dbReference type="InterPro" id="IPR012160">
    <property type="entry name" value="LtaS-like"/>
</dbReference>
<keyword evidence="4 8" id="KW-1003">Cell membrane</keyword>
<feature type="transmembrane region" description="Helical" evidence="12">
    <location>
        <begin position="64"/>
        <end position="86"/>
    </location>
</feature>
<dbReference type="AlphaFoldDB" id="A0A1X7HGB8"/>
<evidence type="ECO:0000256" key="6">
    <source>
        <dbReference type="ARBA" id="ARBA00022989"/>
    </source>
</evidence>
<comment type="subcellular location">
    <subcellularLocation>
        <location evidence="1">Cell membrane</location>
        <topology evidence="1">Multi-pass membrane protein</topology>
    </subcellularLocation>
</comment>